<reference evidence="1" key="1">
    <citation type="submission" date="2022-10" db="EMBL/GenBank/DDBJ databases">
        <title>Tapping the CABI collections for fungal endophytes: first genome assemblies for Collariella, Neodidymelliopsis, Ascochyta clinopodiicola, Didymella pomorum, Didymosphaeria variabile, Neocosmospora piperis and Neocucurbitaria cava.</title>
        <authorList>
            <person name="Hill R."/>
        </authorList>
    </citation>
    <scope>NUCLEOTIDE SEQUENCE</scope>
    <source>
        <strain evidence="1">IMI 360193</strain>
    </source>
</reference>
<dbReference type="Proteomes" id="UP001140562">
    <property type="component" value="Unassembled WGS sequence"/>
</dbReference>
<accession>A0A9W8WRT9</accession>
<proteinExistence type="predicted"/>
<dbReference type="OrthoDB" id="676979at2759"/>
<dbReference type="EMBL" id="JAPEUV010000157">
    <property type="protein sequence ID" value="KAJ4331240.1"/>
    <property type="molecule type" value="Genomic_DNA"/>
</dbReference>
<name>A0A9W8WRT9_9PLEO</name>
<evidence type="ECO:0000313" key="1">
    <source>
        <dbReference type="EMBL" id="KAJ4331240.1"/>
    </source>
</evidence>
<evidence type="ECO:0000313" key="2">
    <source>
        <dbReference type="Proteomes" id="UP001140562"/>
    </source>
</evidence>
<keyword evidence="2" id="KW-1185">Reference proteome</keyword>
<sequence length="305" mass="33631">MYEENLLDHRAALPEKYIYISSPPGYSHITYCLPSQPIVSPSLLSAAALRTHLVVVKIRRLLKITNEHSALVAIASTTSPGSDLAKHHFLPCLSVSGLDGASELSFATITLPAVLPSVTLGDWCNAAAETENPVVFLYHVSISLGTALRFLRRECATEHADVHDGNVLLRVREGSPFGLPELVIVDFELQKRGDAGVPRDYFNALMLVHLLAQEAEGGDRIWKGFKQAVALMVLDRKAQAERRLEASRFEEFWEEWKGAAIGGRNEASTEAVAVTREIYWKAVEQKGEFVTDEDLERAVQGVNSP</sequence>
<gene>
    <name evidence="1" type="ORF">N0V87_009322</name>
</gene>
<protein>
    <submittedName>
        <fullName evidence="1">Uncharacterized protein</fullName>
    </submittedName>
</protein>
<dbReference type="AlphaFoldDB" id="A0A9W8WRT9"/>
<comment type="caution">
    <text evidence="1">The sequence shown here is derived from an EMBL/GenBank/DDBJ whole genome shotgun (WGS) entry which is preliminary data.</text>
</comment>
<organism evidence="1 2">
    <name type="scientific">Didymella glomerata</name>
    <dbReference type="NCBI Taxonomy" id="749621"/>
    <lineage>
        <taxon>Eukaryota</taxon>
        <taxon>Fungi</taxon>
        <taxon>Dikarya</taxon>
        <taxon>Ascomycota</taxon>
        <taxon>Pezizomycotina</taxon>
        <taxon>Dothideomycetes</taxon>
        <taxon>Pleosporomycetidae</taxon>
        <taxon>Pleosporales</taxon>
        <taxon>Pleosporineae</taxon>
        <taxon>Didymellaceae</taxon>
        <taxon>Didymella</taxon>
    </lineage>
</organism>